<proteinExistence type="predicted"/>
<sequence length="64" mass="7403">VRTPNGNDYGKDLLRQHREKAAHADRQPSGFLRAISSFPGFQSQPDRQVWHRLYRRFRAAGNPA</sequence>
<reference evidence="1" key="1">
    <citation type="submission" date="2018-05" db="EMBL/GenBank/DDBJ databases">
        <authorList>
            <person name="Lanie J.A."/>
            <person name="Ng W.-L."/>
            <person name="Kazmierczak K.M."/>
            <person name="Andrzejewski T.M."/>
            <person name="Davidsen T.M."/>
            <person name="Wayne K.J."/>
            <person name="Tettelin H."/>
            <person name="Glass J.I."/>
            <person name="Rusch D."/>
            <person name="Podicherti R."/>
            <person name="Tsui H.-C.T."/>
            <person name="Winkler M.E."/>
        </authorList>
    </citation>
    <scope>NUCLEOTIDE SEQUENCE</scope>
</reference>
<feature type="non-terminal residue" evidence="1">
    <location>
        <position position="64"/>
    </location>
</feature>
<protein>
    <submittedName>
        <fullName evidence="1">Uncharacterized protein</fullName>
    </submittedName>
</protein>
<accession>A0A382U9M7</accession>
<dbReference type="EMBL" id="UINC01142562">
    <property type="protein sequence ID" value="SVD30963.1"/>
    <property type="molecule type" value="Genomic_DNA"/>
</dbReference>
<name>A0A382U9M7_9ZZZZ</name>
<dbReference type="AlphaFoldDB" id="A0A382U9M7"/>
<gene>
    <name evidence="1" type="ORF">METZ01_LOCUS383817</name>
</gene>
<organism evidence="1">
    <name type="scientific">marine metagenome</name>
    <dbReference type="NCBI Taxonomy" id="408172"/>
    <lineage>
        <taxon>unclassified sequences</taxon>
        <taxon>metagenomes</taxon>
        <taxon>ecological metagenomes</taxon>
    </lineage>
</organism>
<evidence type="ECO:0000313" key="1">
    <source>
        <dbReference type="EMBL" id="SVD30963.1"/>
    </source>
</evidence>
<feature type="non-terminal residue" evidence="1">
    <location>
        <position position="1"/>
    </location>
</feature>